<evidence type="ECO:0000313" key="10">
    <source>
        <dbReference type="Proteomes" id="UP000525389"/>
    </source>
</evidence>
<dbReference type="SUPFAM" id="SSF88697">
    <property type="entry name" value="PUA domain-like"/>
    <property type="match status" value="1"/>
</dbReference>
<evidence type="ECO:0000256" key="5">
    <source>
        <dbReference type="ARBA" id="ARBA00022691"/>
    </source>
</evidence>
<evidence type="ECO:0000256" key="2">
    <source>
        <dbReference type="ARBA" id="ARBA00022490"/>
    </source>
</evidence>
<dbReference type="EC" id="2.1.1.191" evidence="9"/>
<evidence type="ECO:0000256" key="1">
    <source>
        <dbReference type="ARBA" id="ARBA00004496"/>
    </source>
</evidence>
<dbReference type="AlphaFoldDB" id="A0A7W8LP99"/>
<dbReference type="GO" id="GO:0005737">
    <property type="term" value="C:cytoplasm"/>
    <property type="evidence" value="ECO:0007669"/>
    <property type="project" value="UniProtKB-SubCell"/>
</dbReference>
<dbReference type="GO" id="GO:0003723">
    <property type="term" value="F:RNA binding"/>
    <property type="evidence" value="ECO:0007669"/>
    <property type="project" value="InterPro"/>
</dbReference>
<keyword evidence="5" id="KW-0949">S-adenosyl-L-methionine</keyword>
<evidence type="ECO:0000256" key="4">
    <source>
        <dbReference type="ARBA" id="ARBA00022679"/>
    </source>
</evidence>
<dbReference type="PANTHER" id="PTHR42873">
    <property type="entry name" value="RIBOSOMAL RNA LARGE SUBUNIT METHYLTRANSFERASE"/>
    <property type="match status" value="1"/>
</dbReference>
<feature type="domain" description="RlmI-like PUA" evidence="8">
    <location>
        <begin position="14"/>
        <end position="77"/>
    </location>
</feature>
<dbReference type="Gene3D" id="2.30.130.10">
    <property type="entry name" value="PUA domain"/>
    <property type="match status" value="1"/>
</dbReference>
<comment type="subcellular location">
    <subcellularLocation>
        <location evidence="1">Cytoplasm</location>
    </subcellularLocation>
</comment>
<dbReference type="InterPro" id="IPR041532">
    <property type="entry name" value="RlmI-like_PUA"/>
</dbReference>
<dbReference type="Gene3D" id="3.30.750.80">
    <property type="entry name" value="RNA methyltransferase domain (HRMD) like"/>
    <property type="match status" value="1"/>
</dbReference>
<keyword evidence="10" id="KW-1185">Reference proteome</keyword>
<accession>A0A7W8LP99</accession>
<dbReference type="Pfam" id="PF17785">
    <property type="entry name" value="PUA_3"/>
    <property type="match status" value="1"/>
</dbReference>
<dbReference type="CDD" id="cd11572">
    <property type="entry name" value="RlmI_M_like"/>
    <property type="match status" value="1"/>
</dbReference>
<dbReference type="InterPro" id="IPR036974">
    <property type="entry name" value="PUA_sf"/>
</dbReference>
<sequence>MSKQSSPKGTHSSVTLQPGAVRRVAGRYPFGHSGDIADADAGLTPGEVVDVRAPDGTLIGRGYFNPDGATPLRLLTWTPGEAIDLNFYRSRVRAALSRRAGRITGTDAMRVLHAEADGLPGVVADRFGDVLSVQFRNAGVERHRELIVRALREETGAASAFERSDTGERRREGLDLRTGVLWGDVPERVAFHEDDLELHFHPFDAQKTGFFLDQRDNRRLMRSVVQPGEGFLDVYSYTGGFSLHAARAGGKPVAIDKDEKALAVLEREARENGVQVGVRWGDALEALRALEKEKRTFGAAVLDPPTLAKRKDDVPRAKRVFTEGTTSALRMLRPGGHLLVSTCAHYIGVSDLLDAARVAAGEAGSGAEVVAITYQPADHPHRLSVPESLYLKSILLRKEG</sequence>
<gene>
    <name evidence="9" type="ORF">HNQ09_000732</name>
</gene>
<keyword evidence="4 9" id="KW-0808">Transferase</keyword>
<dbReference type="EMBL" id="JACHFN010000002">
    <property type="protein sequence ID" value="MBB5233315.1"/>
    <property type="molecule type" value="Genomic_DNA"/>
</dbReference>
<proteinExistence type="inferred from homology"/>
<dbReference type="InterPro" id="IPR015947">
    <property type="entry name" value="PUA-like_sf"/>
</dbReference>
<evidence type="ECO:0000256" key="6">
    <source>
        <dbReference type="ARBA" id="ARBA00038091"/>
    </source>
</evidence>
<evidence type="ECO:0000259" key="8">
    <source>
        <dbReference type="Pfam" id="PF17785"/>
    </source>
</evidence>
<feature type="domain" description="S-adenosylmethionine-dependent methyltransferase" evidence="7">
    <location>
        <begin position="177"/>
        <end position="356"/>
    </location>
</feature>
<comment type="caution">
    <text evidence="9">The sequence shown here is derived from an EMBL/GenBank/DDBJ whole genome shotgun (WGS) entry which is preliminary data.</text>
</comment>
<dbReference type="InterPro" id="IPR019614">
    <property type="entry name" value="SAM-dep_methyl-trfase"/>
</dbReference>
<dbReference type="PROSITE" id="PS50890">
    <property type="entry name" value="PUA"/>
    <property type="match status" value="1"/>
</dbReference>
<evidence type="ECO:0000256" key="3">
    <source>
        <dbReference type="ARBA" id="ARBA00022603"/>
    </source>
</evidence>
<keyword evidence="3 9" id="KW-0489">Methyltransferase</keyword>
<evidence type="ECO:0000313" key="9">
    <source>
        <dbReference type="EMBL" id="MBB5233315.1"/>
    </source>
</evidence>
<keyword evidence="2" id="KW-0963">Cytoplasm</keyword>
<evidence type="ECO:0000259" key="7">
    <source>
        <dbReference type="Pfam" id="PF10672"/>
    </source>
</evidence>
<dbReference type="SUPFAM" id="SSF53335">
    <property type="entry name" value="S-adenosyl-L-methionine-dependent methyltransferases"/>
    <property type="match status" value="1"/>
</dbReference>
<dbReference type="Pfam" id="PF10672">
    <property type="entry name" value="Methyltrans_SAM"/>
    <property type="match status" value="1"/>
</dbReference>
<name>A0A7W8LP99_9DEIO</name>
<dbReference type="PANTHER" id="PTHR42873:SF1">
    <property type="entry name" value="S-ADENOSYLMETHIONINE-DEPENDENT METHYLTRANSFERASE DOMAIN-CONTAINING PROTEIN"/>
    <property type="match status" value="1"/>
</dbReference>
<dbReference type="Gene3D" id="3.40.50.150">
    <property type="entry name" value="Vaccinia Virus protein VP39"/>
    <property type="match status" value="1"/>
</dbReference>
<protein>
    <submittedName>
        <fullName evidence="9">23S rRNA (Cytosine1962-C5)-methyltransferase</fullName>
        <ecNumber evidence="9">2.1.1.191</ecNumber>
    </submittedName>
</protein>
<dbReference type="CDD" id="cd02440">
    <property type="entry name" value="AdoMet_MTases"/>
    <property type="match status" value="1"/>
</dbReference>
<organism evidence="9 10">
    <name type="scientific">Deinococcus budaensis</name>
    <dbReference type="NCBI Taxonomy" id="1665626"/>
    <lineage>
        <taxon>Bacteria</taxon>
        <taxon>Thermotogati</taxon>
        <taxon>Deinococcota</taxon>
        <taxon>Deinococci</taxon>
        <taxon>Deinococcales</taxon>
        <taxon>Deinococcaceae</taxon>
        <taxon>Deinococcus</taxon>
    </lineage>
</organism>
<dbReference type="GO" id="GO:0032259">
    <property type="term" value="P:methylation"/>
    <property type="evidence" value="ECO:0007669"/>
    <property type="project" value="UniProtKB-KW"/>
</dbReference>
<dbReference type="Proteomes" id="UP000525389">
    <property type="component" value="Unassembled WGS sequence"/>
</dbReference>
<dbReference type="RefSeq" id="WP_184025611.1">
    <property type="nucleotide sequence ID" value="NZ_JACHFN010000002.1"/>
</dbReference>
<comment type="similarity">
    <text evidence="6">Belongs to the methyltransferase superfamily. RlmI family.</text>
</comment>
<dbReference type="GO" id="GO:0008168">
    <property type="term" value="F:methyltransferase activity"/>
    <property type="evidence" value="ECO:0007669"/>
    <property type="project" value="UniProtKB-KW"/>
</dbReference>
<dbReference type="InterPro" id="IPR029063">
    <property type="entry name" value="SAM-dependent_MTases_sf"/>
</dbReference>
<reference evidence="9 10" key="1">
    <citation type="submission" date="2020-08" db="EMBL/GenBank/DDBJ databases">
        <title>Genomic Encyclopedia of Type Strains, Phase IV (KMG-IV): sequencing the most valuable type-strain genomes for metagenomic binning, comparative biology and taxonomic classification.</title>
        <authorList>
            <person name="Goeker M."/>
        </authorList>
    </citation>
    <scope>NUCLEOTIDE SEQUENCE [LARGE SCALE GENOMIC DNA]</scope>
    <source>
        <strain evidence="9 10">DSM 101791</strain>
    </source>
</reference>